<gene>
    <name evidence="2" type="ORF">NDI37_13765</name>
</gene>
<dbReference type="InterPro" id="IPR012334">
    <property type="entry name" value="Pectin_lyas_fold"/>
</dbReference>
<reference evidence="2 3" key="1">
    <citation type="submission" date="2022-04" db="EMBL/GenBank/DDBJ databases">
        <title>Positive selection, recombination, and allopatry shape intraspecific diversity of widespread and dominant cyanobacteria.</title>
        <authorList>
            <person name="Wei J."/>
            <person name="Shu W."/>
            <person name="Hu C."/>
        </authorList>
    </citation>
    <scope>NUCLEOTIDE SEQUENCE [LARGE SCALE GENOMIC DNA]</scope>
    <source>
        <strain evidence="2 3">GB2-A5</strain>
    </source>
</reference>
<dbReference type="Pfam" id="PF05860">
    <property type="entry name" value="TPS"/>
    <property type="match status" value="1"/>
</dbReference>
<dbReference type="Pfam" id="PF12770">
    <property type="entry name" value="CHAT"/>
    <property type="match status" value="1"/>
</dbReference>
<dbReference type="InterPro" id="IPR011050">
    <property type="entry name" value="Pectin_lyase_fold/virulence"/>
</dbReference>
<sequence length="1103" mass="115984">MFPVRIGTMKLAKKRIKLWLVALKGTGDWGLKEKSRPTPTRQSPIGGKKSWEFRFSLSSLNIQGSKAKSLAALFFALIPASAAAQSIVPAVDGTGTIVTPEGNRFDIDGGTRSSDRANLFHSFTQFGLSQDQIANFLSSPSIENILVRVVGGDRSAINGLIQVSGNSNLFLMNPAGIIFGAGASLNIAGSFTATTANAIGFPDAMNPASIRWFNATGSNNYAALVGTPSTFAFTTPQTPGAIVNLAQLAVQQNLSLVGGTVVSLGSLTAPGDDIAIASVGGESMVRISQPGSPLSLEVTPLPASVPHSPSASLPLSLPQLLTGGGIGNATELTVNSAGEVKLVGSDIRVNAGDVVVRDVVGQAVQPDFVPPLVSGFVNLSATGSITVLGKIDTSTTFADNAAGSVTMSAFSDINILNSPGGGIFTNSDSGDGGDVNIVSQAGSINIAGTINSSSNLGDGGAISLTALDQNSNNLPNSRAGRINITGAINSSSNLGDGGAIAIKARNQINADVINSSSAFGNGGSVFLDPFGDIQVTSINAQGGTNGTGGNVDITTDQFFRAGGSFLDQNGVLASISNAGGVGGGAIAIRHGGGSRLVPFLVGNPTTNGTLGAVTNGQSPITTFQSFPGRGGQGSIQFVTPTPNQILNQTELVDDNDEEERLQLPQNVPNIEIDAVVTEREDNYTREFAEYLGIKDVPTRVNSLLDTRQTLERVEKETGVRPAIIYISFATPDITPEGEIEKGEEKGDLLITNSQSSTQNSSDELEVVLVTAQGTPIRKQFSGIKRSQVIKAADQFRSEVIKIKRTPTYLSSAQQLYKWIIGPLQADLQARGIQNIVFVPDTGLRSIPLAALHDGEQFLVEQYSVSLMPSLSLSNTEHRDIVNAQVLAMGASKFTDQKPLPAVPVELLAITPQLWPGKSFLNSGFTLKNLNTQRRLQPYRIVHLATHAEFQPGNPSNSYIQLWDSKLSLNQLPQVGWNDPPVDLLVLSACRTALGDEQAEMGFAGLAVQAGVKSALASLWYVSDQGSLGLMAQFYEELRKAPVKAEALRQAQIAMIKGQIRIQNGKLLTPDGEIPLTPELAKLGNQSLSDPYYWAAFTMIGNPW</sequence>
<proteinExistence type="predicted"/>
<comment type="caution">
    <text evidence="2">The sequence shown here is derived from an EMBL/GenBank/DDBJ whole genome shotgun (WGS) entry which is preliminary data.</text>
</comment>
<keyword evidence="3" id="KW-1185">Reference proteome</keyword>
<evidence type="ECO:0000313" key="3">
    <source>
        <dbReference type="Proteomes" id="UP001442494"/>
    </source>
</evidence>
<dbReference type="SMART" id="SM00912">
    <property type="entry name" value="Haemagg_act"/>
    <property type="match status" value="1"/>
</dbReference>
<name>A0ABV0JQ08_9CYAN</name>
<organism evidence="2 3">
    <name type="scientific">Funiculus sociatus GB2-A5</name>
    <dbReference type="NCBI Taxonomy" id="2933946"/>
    <lineage>
        <taxon>Bacteria</taxon>
        <taxon>Bacillati</taxon>
        <taxon>Cyanobacteriota</taxon>
        <taxon>Cyanophyceae</taxon>
        <taxon>Coleofasciculales</taxon>
        <taxon>Coleofasciculaceae</taxon>
        <taxon>Funiculus</taxon>
    </lineage>
</organism>
<dbReference type="NCBIfam" id="TIGR01901">
    <property type="entry name" value="adhes_NPXG"/>
    <property type="match status" value="1"/>
</dbReference>
<dbReference type="InterPro" id="IPR024983">
    <property type="entry name" value="CHAT_dom"/>
</dbReference>
<dbReference type="EMBL" id="JAMPKK010000028">
    <property type="protein sequence ID" value="MEP0865534.1"/>
    <property type="molecule type" value="Genomic_DNA"/>
</dbReference>
<dbReference type="SUPFAM" id="SSF51126">
    <property type="entry name" value="Pectin lyase-like"/>
    <property type="match status" value="1"/>
</dbReference>
<dbReference type="InterPro" id="IPR008638">
    <property type="entry name" value="FhaB/CdiA-like_TPS"/>
</dbReference>
<protein>
    <submittedName>
        <fullName evidence="2">CHAT domain-containing protein</fullName>
    </submittedName>
</protein>
<dbReference type="Proteomes" id="UP001442494">
    <property type="component" value="Unassembled WGS sequence"/>
</dbReference>
<dbReference type="Gene3D" id="2.160.20.10">
    <property type="entry name" value="Single-stranded right-handed beta-helix, Pectin lyase-like"/>
    <property type="match status" value="1"/>
</dbReference>
<accession>A0ABV0JQ08</accession>
<evidence type="ECO:0000313" key="2">
    <source>
        <dbReference type="EMBL" id="MEP0865534.1"/>
    </source>
</evidence>
<evidence type="ECO:0000259" key="1">
    <source>
        <dbReference type="SMART" id="SM00912"/>
    </source>
</evidence>
<feature type="domain" description="Filamentous haemagglutinin FhaB/tRNA nuclease CdiA-like TPS" evidence="1">
    <location>
        <begin position="89"/>
        <end position="202"/>
    </location>
</feature>